<dbReference type="Gene3D" id="2.60.40.60">
    <property type="entry name" value="Cadherins"/>
    <property type="match status" value="1"/>
</dbReference>
<sequence>LETGPMLEFDKLTMCLSEETTDITALNPDLYGTPLYFELAGDIQGKWRLQSNSGTSVKLIKESSVHVGDHELILNISDSQGQFSLQTLSLNVCECDDSTYCKDPAPKPNVFAAAAIIIAIPGLL</sequence>
<organism evidence="3 4">
    <name type="scientific">Cirrhinus mrigala</name>
    <name type="common">Mrigala</name>
    <dbReference type="NCBI Taxonomy" id="683832"/>
    <lineage>
        <taxon>Eukaryota</taxon>
        <taxon>Metazoa</taxon>
        <taxon>Chordata</taxon>
        <taxon>Craniata</taxon>
        <taxon>Vertebrata</taxon>
        <taxon>Euteleostomi</taxon>
        <taxon>Actinopterygii</taxon>
        <taxon>Neopterygii</taxon>
        <taxon>Teleostei</taxon>
        <taxon>Ostariophysi</taxon>
        <taxon>Cypriniformes</taxon>
        <taxon>Cyprinidae</taxon>
        <taxon>Labeoninae</taxon>
        <taxon>Labeonini</taxon>
        <taxon>Cirrhinus</taxon>
    </lineage>
</organism>
<keyword evidence="2" id="KW-0472">Membrane</keyword>
<dbReference type="InterPro" id="IPR015919">
    <property type="entry name" value="Cadherin-like_sf"/>
</dbReference>
<dbReference type="Proteomes" id="UP001529510">
    <property type="component" value="Unassembled WGS sequence"/>
</dbReference>
<comment type="caution">
    <text evidence="3">The sequence shown here is derived from an EMBL/GenBank/DDBJ whole genome shotgun (WGS) entry which is preliminary data.</text>
</comment>
<feature type="non-terminal residue" evidence="3">
    <location>
        <position position="1"/>
    </location>
</feature>
<accession>A0ABD0NFL9</accession>
<feature type="non-terminal residue" evidence="3">
    <location>
        <position position="124"/>
    </location>
</feature>
<dbReference type="GO" id="GO:0016020">
    <property type="term" value="C:membrane"/>
    <property type="evidence" value="ECO:0007669"/>
    <property type="project" value="UniProtKB-SubCell"/>
</dbReference>
<gene>
    <name evidence="3" type="ORF">M9458_047214</name>
</gene>
<keyword evidence="4" id="KW-1185">Reference proteome</keyword>
<comment type="subcellular location">
    <subcellularLocation>
        <location evidence="1">Membrane</location>
    </subcellularLocation>
</comment>
<evidence type="ECO:0000256" key="2">
    <source>
        <dbReference type="ARBA" id="ARBA00023136"/>
    </source>
</evidence>
<dbReference type="EMBL" id="JAMKFB020000023">
    <property type="protein sequence ID" value="KAL0159138.1"/>
    <property type="molecule type" value="Genomic_DNA"/>
</dbReference>
<reference evidence="3 4" key="1">
    <citation type="submission" date="2024-05" db="EMBL/GenBank/DDBJ databases">
        <title>Genome sequencing and assembly of Indian major carp, Cirrhinus mrigala (Hamilton, 1822).</title>
        <authorList>
            <person name="Mohindra V."/>
            <person name="Chowdhury L.M."/>
            <person name="Lal K."/>
            <person name="Jena J.K."/>
        </authorList>
    </citation>
    <scope>NUCLEOTIDE SEQUENCE [LARGE SCALE GENOMIC DNA]</scope>
    <source>
        <strain evidence="3">CM1030</strain>
        <tissue evidence="3">Blood</tissue>
    </source>
</reference>
<protein>
    <submittedName>
        <fullName evidence="3">Uncharacterized protein</fullName>
    </submittedName>
</protein>
<dbReference type="AlphaFoldDB" id="A0ABD0NFL9"/>
<name>A0ABD0NFL9_CIRMR</name>
<evidence type="ECO:0000313" key="4">
    <source>
        <dbReference type="Proteomes" id="UP001529510"/>
    </source>
</evidence>
<proteinExistence type="predicted"/>
<evidence type="ECO:0000256" key="1">
    <source>
        <dbReference type="ARBA" id="ARBA00004370"/>
    </source>
</evidence>
<evidence type="ECO:0000313" key="3">
    <source>
        <dbReference type="EMBL" id="KAL0159138.1"/>
    </source>
</evidence>
<dbReference type="SUPFAM" id="SSF49313">
    <property type="entry name" value="Cadherin-like"/>
    <property type="match status" value="1"/>
</dbReference>